<sequence>MKSQKIICIDMGATKVHIGVIQDGVLLKQVKLPTSAHASQKQVLAEIAAGVSPLIDEQVAGIGIGVPGLVDEAAGCVYDVVNIPSWQEVPLRTYLEDRFHIPVYLTNDANTFVLGEKVYGKAKPYKNVVGITLGTGMGAGIIINNSLYTGTLSGAGEFGSIPYLDKTYDAYCGGKFFQQRYGQEGGQMRKSAEAGNKEAIEAFHEYGQHVGNVVNLILYTLSPEAIFLGGSVSKSFHLYKEAMLECVRAFPFKRVTARLVIEPSEIDNAALLGAAALFQLRSADKASATLV</sequence>
<evidence type="ECO:0000256" key="1">
    <source>
        <dbReference type="ARBA" id="ARBA00006479"/>
    </source>
</evidence>
<evidence type="ECO:0000313" key="2">
    <source>
        <dbReference type="EMBL" id="GAA4432923.1"/>
    </source>
</evidence>
<comment type="caution">
    <text evidence="2">The sequence shown here is derived from an EMBL/GenBank/DDBJ whole genome shotgun (WGS) entry which is preliminary data.</text>
</comment>
<dbReference type="Gene3D" id="3.30.420.40">
    <property type="match status" value="2"/>
</dbReference>
<dbReference type="RefSeq" id="WP_345158991.1">
    <property type="nucleotide sequence ID" value="NZ_BAABHC010000014.1"/>
</dbReference>
<dbReference type="CDD" id="cd23763">
    <property type="entry name" value="ASKHA_ATPase_ROK"/>
    <property type="match status" value="1"/>
</dbReference>
<proteinExistence type="inferred from homology"/>
<evidence type="ECO:0000313" key="3">
    <source>
        <dbReference type="Proteomes" id="UP001500552"/>
    </source>
</evidence>
<dbReference type="Pfam" id="PF00480">
    <property type="entry name" value="ROK"/>
    <property type="match status" value="1"/>
</dbReference>
<keyword evidence="3" id="KW-1185">Reference proteome</keyword>
<dbReference type="EMBL" id="BAABHC010000014">
    <property type="protein sequence ID" value="GAA4432923.1"/>
    <property type="molecule type" value="Genomic_DNA"/>
</dbReference>
<dbReference type="InterPro" id="IPR000600">
    <property type="entry name" value="ROK"/>
</dbReference>
<gene>
    <name evidence="2" type="ORF">GCM10023188_21800</name>
</gene>
<organism evidence="2 3">
    <name type="scientific">Pontibacter saemangeumensis</name>
    <dbReference type="NCBI Taxonomy" id="1084525"/>
    <lineage>
        <taxon>Bacteria</taxon>
        <taxon>Pseudomonadati</taxon>
        <taxon>Bacteroidota</taxon>
        <taxon>Cytophagia</taxon>
        <taxon>Cytophagales</taxon>
        <taxon>Hymenobacteraceae</taxon>
        <taxon>Pontibacter</taxon>
    </lineage>
</organism>
<comment type="similarity">
    <text evidence="1">Belongs to the ROK (NagC/XylR) family.</text>
</comment>
<dbReference type="PANTHER" id="PTHR18964">
    <property type="entry name" value="ROK (REPRESSOR, ORF, KINASE) FAMILY"/>
    <property type="match status" value="1"/>
</dbReference>
<name>A0ABP8LPR9_9BACT</name>
<dbReference type="PANTHER" id="PTHR18964:SF149">
    <property type="entry name" value="BIFUNCTIONAL UDP-N-ACETYLGLUCOSAMINE 2-EPIMERASE_N-ACETYLMANNOSAMINE KINASE"/>
    <property type="match status" value="1"/>
</dbReference>
<reference evidence="3" key="1">
    <citation type="journal article" date="2019" name="Int. J. Syst. Evol. Microbiol.">
        <title>The Global Catalogue of Microorganisms (GCM) 10K type strain sequencing project: providing services to taxonomists for standard genome sequencing and annotation.</title>
        <authorList>
            <consortium name="The Broad Institute Genomics Platform"/>
            <consortium name="The Broad Institute Genome Sequencing Center for Infectious Disease"/>
            <person name="Wu L."/>
            <person name="Ma J."/>
        </authorList>
    </citation>
    <scope>NUCLEOTIDE SEQUENCE [LARGE SCALE GENOMIC DNA]</scope>
    <source>
        <strain evidence="3">JCM 17926</strain>
    </source>
</reference>
<dbReference type="InterPro" id="IPR043129">
    <property type="entry name" value="ATPase_NBD"/>
</dbReference>
<dbReference type="Proteomes" id="UP001500552">
    <property type="component" value="Unassembled WGS sequence"/>
</dbReference>
<accession>A0ABP8LPR9</accession>
<protein>
    <submittedName>
        <fullName evidence="2">ROK family protein</fullName>
    </submittedName>
</protein>
<dbReference type="SUPFAM" id="SSF53067">
    <property type="entry name" value="Actin-like ATPase domain"/>
    <property type="match status" value="1"/>
</dbReference>